<evidence type="ECO:0000256" key="1">
    <source>
        <dbReference type="SAM" id="MobiDB-lite"/>
    </source>
</evidence>
<name>A0A1R3RW11_ASPC5</name>
<dbReference type="STRING" id="602072.A0A1R3RW11"/>
<feature type="compositionally biased region" description="Low complexity" evidence="1">
    <location>
        <begin position="96"/>
        <end position="116"/>
    </location>
</feature>
<proteinExistence type="predicted"/>
<feature type="region of interest" description="Disordered" evidence="1">
    <location>
        <begin position="82"/>
        <end position="116"/>
    </location>
</feature>
<accession>A0A1R3RW11</accession>
<dbReference type="Proteomes" id="UP000188318">
    <property type="component" value="Unassembled WGS sequence"/>
</dbReference>
<organism evidence="2 3">
    <name type="scientific">Aspergillus carbonarius (strain ITEM 5010)</name>
    <dbReference type="NCBI Taxonomy" id="602072"/>
    <lineage>
        <taxon>Eukaryota</taxon>
        <taxon>Fungi</taxon>
        <taxon>Dikarya</taxon>
        <taxon>Ascomycota</taxon>
        <taxon>Pezizomycotina</taxon>
        <taxon>Eurotiomycetes</taxon>
        <taxon>Eurotiomycetidae</taxon>
        <taxon>Eurotiales</taxon>
        <taxon>Aspergillaceae</taxon>
        <taxon>Aspergillus</taxon>
        <taxon>Aspergillus subgen. Circumdati</taxon>
    </lineage>
</organism>
<dbReference type="VEuPathDB" id="FungiDB:ASPCADRAFT_2111"/>
<evidence type="ECO:0000313" key="3">
    <source>
        <dbReference type="Proteomes" id="UP000188318"/>
    </source>
</evidence>
<keyword evidence="3" id="KW-1185">Reference proteome</keyword>
<protein>
    <submittedName>
        <fullName evidence="2">Uncharacterized protein</fullName>
    </submittedName>
</protein>
<dbReference type="AlphaFoldDB" id="A0A1R3RW11"/>
<sequence length="116" mass="13064">MGRMVGFFTCYGCEHLSSSMAWRTHFTVSAYISFLSSDVVRAWNYLQVSTTYCYELAQEEEFTHQEPDTHPLAPTSSIMARSRWSHGHNPRKTNQPPSSMPSSPSSAFPVSSSVYS</sequence>
<reference evidence="3" key="1">
    <citation type="journal article" date="2017" name="Genome Biol.">
        <title>Comparative genomics reveals high biological diversity and specific adaptations in the industrially and medically important fungal genus Aspergillus.</title>
        <authorList>
            <person name="de Vries R.P."/>
            <person name="Riley R."/>
            <person name="Wiebenga A."/>
            <person name="Aguilar-Osorio G."/>
            <person name="Amillis S."/>
            <person name="Uchima C.A."/>
            <person name="Anderluh G."/>
            <person name="Asadollahi M."/>
            <person name="Askin M."/>
            <person name="Barry K."/>
            <person name="Battaglia E."/>
            <person name="Bayram O."/>
            <person name="Benocci T."/>
            <person name="Braus-Stromeyer S.A."/>
            <person name="Caldana C."/>
            <person name="Canovas D."/>
            <person name="Cerqueira G.C."/>
            <person name="Chen F."/>
            <person name="Chen W."/>
            <person name="Choi C."/>
            <person name="Clum A."/>
            <person name="Dos Santos R.A."/>
            <person name="Damasio A.R."/>
            <person name="Diallinas G."/>
            <person name="Emri T."/>
            <person name="Fekete E."/>
            <person name="Flipphi M."/>
            <person name="Freyberg S."/>
            <person name="Gallo A."/>
            <person name="Gournas C."/>
            <person name="Habgood R."/>
            <person name="Hainaut M."/>
            <person name="Harispe M.L."/>
            <person name="Henrissat B."/>
            <person name="Hilden K.S."/>
            <person name="Hope R."/>
            <person name="Hossain A."/>
            <person name="Karabika E."/>
            <person name="Karaffa L."/>
            <person name="Karanyi Z."/>
            <person name="Krasevec N."/>
            <person name="Kuo A."/>
            <person name="Kusch H."/>
            <person name="LaButti K."/>
            <person name="Lagendijk E.L."/>
            <person name="Lapidus A."/>
            <person name="Levasseur A."/>
            <person name="Lindquist E."/>
            <person name="Lipzen A."/>
            <person name="Logrieco A.F."/>
            <person name="MacCabe A."/>
            <person name="Maekelae M.R."/>
            <person name="Malavazi I."/>
            <person name="Melin P."/>
            <person name="Meyer V."/>
            <person name="Mielnichuk N."/>
            <person name="Miskei M."/>
            <person name="Molnar A.P."/>
            <person name="Mule G."/>
            <person name="Ngan C.Y."/>
            <person name="Orejas M."/>
            <person name="Orosz E."/>
            <person name="Ouedraogo J.P."/>
            <person name="Overkamp K.M."/>
            <person name="Park H.-S."/>
            <person name="Perrone G."/>
            <person name="Piumi F."/>
            <person name="Punt P.J."/>
            <person name="Ram A.F."/>
            <person name="Ramon A."/>
            <person name="Rauscher S."/>
            <person name="Record E."/>
            <person name="Riano-Pachon D.M."/>
            <person name="Robert V."/>
            <person name="Roehrig J."/>
            <person name="Ruller R."/>
            <person name="Salamov A."/>
            <person name="Salih N.S."/>
            <person name="Samson R.A."/>
            <person name="Sandor E."/>
            <person name="Sanguinetti M."/>
            <person name="Schuetze T."/>
            <person name="Sepcic K."/>
            <person name="Shelest E."/>
            <person name="Sherlock G."/>
            <person name="Sophianopoulou V."/>
            <person name="Squina F.M."/>
            <person name="Sun H."/>
            <person name="Susca A."/>
            <person name="Todd R.B."/>
            <person name="Tsang A."/>
            <person name="Unkles S.E."/>
            <person name="van de Wiele N."/>
            <person name="van Rossen-Uffink D."/>
            <person name="Oliveira J.V."/>
            <person name="Vesth T.C."/>
            <person name="Visser J."/>
            <person name="Yu J.-H."/>
            <person name="Zhou M."/>
            <person name="Andersen M.R."/>
            <person name="Archer D.B."/>
            <person name="Baker S.E."/>
            <person name="Benoit I."/>
            <person name="Brakhage A.A."/>
            <person name="Braus G.H."/>
            <person name="Fischer R."/>
            <person name="Frisvad J.C."/>
            <person name="Goldman G.H."/>
            <person name="Houbraken J."/>
            <person name="Oakley B."/>
            <person name="Pocsi I."/>
            <person name="Scazzocchio C."/>
            <person name="Seiboth B."/>
            <person name="vanKuyk P.A."/>
            <person name="Wortman J."/>
            <person name="Dyer P.S."/>
            <person name="Grigoriev I.V."/>
        </authorList>
    </citation>
    <scope>NUCLEOTIDE SEQUENCE [LARGE SCALE GENOMIC DNA]</scope>
    <source>
        <strain evidence="3">ITEM 5010</strain>
    </source>
</reference>
<dbReference type="EMBL" id="KV907495">
    <property type="protein sequence ID" value="OOF98676.1"/>
    <property type="molecule type" value="Genomic_DNA"/>
</dbReference>
<gene>
    <name evidence="2" type="ORF">ASPCADRAFT_2111</name>
</gene>
<evidence type="ECO:0000313" key="2">
    <source>
        <dbReference type="EMBL" id="OOF98676.1"/>
    </source>
</evidence>